<proteinExistence type="predicted"/>
<sequence>MIRRDIPKERLEAAWPKGPNAYTARVGNRLLEDLIFRDYARIHKSNILSIPVQKRINQDGEENYLVAEDKNADIANIISKSFGKDISMSTANHPETDRPEREEPNSNSRDMLRGMRERFWQRLETTEKIVQIKHKDAIGTGSNKWSNADRKRQPMEFEVGDKYMLNLTLERSRTDSVTGQS</sequence>
<feature type="compositionally biased region" description="Basic and acidic residues" evidence="1">
    <location>
        <begin position="94"/>
        <end position="110"/>
    </location>
</feature>
<feature type="region of interest" description="Disordered" evidence="1">
    <location>
        <begin position="85"/>
        <end position="110"/>
    </location>
</feature>
<evidence type="ECO:0000313" key="3">
    <source>
        <dbReference type="EMBL" id="GJT59536.1"/>
    </source>
</evidence>
<accession>A0ABQ5F817</accession>
<evidence type="ECO:0000313" key="2">
    <source>
        <dbReference type="EMBL" id="GJT42506.1"/>
    </source>
</evidence>
<dbReference type="EMBL" id="BQNB010017119">
    <property type="protein sequence ID" value="GJT59536.1"/>
    <property type="molecule type" value="Genomic_DNA"/>
</dbReference>
<reference evidence="3" key="2">
    <citation type="submission" date="2022-01" db="EMBL/GenBank/DDBJ databases">
        <authorList>
            <person name="Yamashiro T."/>
            <person name="Shiraishi A."/>
            <person name="Satake H."/>
            <person name="Nakayama K."/>
        </authorList>
    </citation>
    <scope>NUCLEOTIDE SEQUENCE</scope>
</reference>
<comment type="caution">
    <text evidence="3">The sequence shown here is derived from an EMBL/GenBank/DDBJ whole genome shotgun (WGS) entry which is preliminary data.</text>
</comment>
<protein>
    <submittedName>
        <fullName evidence="3">Uncharacterized protein</fullName>
    </submittedName>
</protein>
<name>A0ABQ5F817_9ASTR</name>
<gene>
    <name evidence="2" type="ORF">Tco_0951221</name>
    <name evidence="3" type="ORF">Tco_1003069</name>
</gene>
<evidence type="ECO:0000256" key="1">
    <source>
        <dbReference type="SAM" id="MobiDB-lite"/>
    </source>
</evidence>
<evidence type="ECO:0000313" key="4">
    <source>
        <dbReference type="Proteomes" id="UP001151760"/>
    </source>
</evidence>
<organism evidence="3 4">
    <name type="scientific">Tanacetum coccineum</name>
    <dbReference type="NCBI Taxonomy" id="301880"/>
    <lineage>
        <taxon>Eukaryota</taxon>
        <taxon>Viridiplantae</taxon>
        <taxon>Streptophyta</taxon>
        <taxon>Embryophyta</taxon>
        <taxon>Tracheophyta</taxon>
        <taxon>Spermatophyta</taxon>
        <taxon>Magnoliopsida</taxon>
        <taxon>eudicotyledons</taxon>
        <taxon>Gunneridae</taxon>
        <taxon>Pentapetalae</taxon>
        <taxon>asterids</taxon>
        <taxon>campanulids</taxon>
        <taxon>Asterales</taxon>
        <taxon>Asteraceae</taxon>
        <taxon>Asteroideae</taxon>
        <taxon>Anthemideae</taxon>
        <taxon>Anthemidinae</taxon>
        <taxon>Tanacetum</taxon>
    </lineage>
</organism>
<reference evidence="3" key="1">
    <citation type="journal article" date="2022" name="Int. J. Mol. Sci.">
        <title>Draft Genome of Tanacetum Coccineum: Genomic Comparison of Closely Related Tanacetum-Family Plants.</title>
        <authorList>
            <person name="Yamashiro T."/>
            <person name="Shiraishi A."/>
            <person name="Nakayama K."/>
            <person name="Satake H."/>
        </authorList>
    </citation>
    <scope>NUCLEOTIDE SEQUENCE</scope>
</reference>
<dbReference type="EMBL" id="BQNB010015651">
    <property type="protein sequence ID" value="GJT42506.1"/>
    <property type="molecule type" value="Genomic_DNA"/>
</dbReference>
<dbReference type="Proteomes" id="UP001151760">
    <property type="component" value="Unassembled WGS sequence"/>
</dbReference>
<keyword evidence="4" id="KW-1185">Reference proteome</keyword>